<accession>A0AAV4HAX9</accession>
<evidence type="ECO:0000313" key="1">
    <source>
        <dbReference type="EMBL" id="GFR95083.1"/>
    </source>
</evidence>
<comment type="caution">
    <text evidence="1">The sequence shown here is derived from an EMBL/GenBank/DDBJ whole genome shotgun (WGS) entry which is preliminary data.</text>
</comment>
<dbReference type="EMBL" id="BMAT01008910">
    <property type="protein sequence ID" value="GFR95083.1"/>
    <property type="molecule type" value="Genomic_DNA"/>
</dbReference>
<protein>
    <submittedName>
        <fullName evidence="1">Uncharacterized protein</fullName>
    </submittedName>
</protein>
<name>A0AAV4HAX9_9GAST</name>
<dbReference type="AlphaFoldDB" id="A0AAV4HAX9"/>
<proteinExistence type="predicted"/>
<keyword evidence="2" id="KW-1185">Reference proteome</keyword>
<reference evidence="1 2" key="1">
    <citation type="journal article" date="2021" name="Elife">
        <title>Chloroplast acquisition without the gene transfer in kleptoplastic sea slugs, Plakobranchus ocellatus.</title>
        <authorList>
            <person name="Maeda T."/>
            <person name="Takahashi S."/>
            <person name="Yoshida T."/>
            <person name="Shimamura S."/>
            <person name="Takaki Y."/>
            <person name="Nagai Y."/>
            <person name="Toyoda A."/>
            <person name="Suzuki Y."/>
            <person name="Arimoto A."/>
            <person name="Ishii H."/>
            <person name="Satoh N."/>
            <person name="Nishiyama T."/>
            <person name="Hasebe M."/>
            <person name="Maruyama T."/>
            <person name="Minagawa J."/>
            <person name="Obokata J."/>
            <person name="Shigenobu S."/>
        </authorList>
    </citation>
    <scope>NUCLEOTIDE SEQUENCE [LARGE SCALE GENOMIC DNA]</scope>
</reference>
<organism evidence="1 2">
    <name type="scientific">Elysia marginata</name>
    <dbReference type="NCBI Taxonomy" id="1093978"/>
    <lineage>
        <taxon>Eukaryota</taxon>
        <taxon>Metazoa</taxon>
        <taxon>Spiralia</taxon>
        <taxon>Lophotrochozoa</taxon>
        <taxon>Mollusca</taxon>
        <taxon>Gastropoda</taxon>
        <taxon>Heterobranchia</taxon>
        <taxon>Euthyneura</taxon>
        <taxon>Panpulmonata</taxon>
        <taxon>Sacoglossa</taxon>
        <taxon>Placobranchoidea</taxon>
        <taxon>Plakobranchidae</taxon>
        <taxon>Elysia</taxon>
    </lineage>
</organism>
<evidence type="ECO:0000313" key="2">
    <source>
        <dbReference type="Proteomes" id="UP000762676"/>
    </source>
</evidence>
<sequence length="149" mass="16749">MEHLKTIKQPSSLNKSSNVHEVVEVAEVAVFSRTPTGHHQAQKSSSVYVIFMAADGELSFQHTHTHKTSHQRLVWLAQNNYTGNDVRLPVPLKFAQISAGKANGVLIKGDAGMHIKLKHDLFFLEQDRGDTDRLVNTQSDRLADRMTHR</sequence>
<gene>
    <name evidence="1" type="ORF">ElyMa_004419700</name>
</gene>
<dbReference type="Proteomes" id="UP000762676">
    <property type="component" value="Unassembled WGS sequence"/>
</dbReference>